<dbReference type="InterPro" id="IPR036005">
    <property type="entry name" value="Creatinase/aminopeptidase-like"/>
</dbReference>
<gene>
    <name evidence="12" type="primary">pepP</name>
    <name evidence="12" type="ORF">AMPC_17810</name>
</gene>
<dbReference type="Gene3D" id="3.40.350.10">
    <property type="entry name" value="Creatinase/prolidase N-terminal domain"/>
    <property type="match status" value="1"/>
</dbReference>
<dbReference type="CDD" id="cd01087">
    <property type="entry name" value="Prolidase"/>
    <property type="match status" value="1"/>
</dbReference>
<dbReference type="PROSITE" id="PS00491">
    <property type="entry name" value="PROLINE_PEPTIDASE"/>
    <property type="match status" value="1"/>
</dbReference>
<name>A0ABN6N9R4_9BACT</name>
<dbReference type="Pfam" id="PF00557">
    <property type="entry name" value="Peptidase_M24"/>
    <property type="match status" value="1"/>
</dbReference>
<comment type="cofactor">
    <cofactor evidence="2">
        <name>Mn(2+)</name>
        <dbReference type="ChEBI" id="CHEBI:29035"/>
    </cofactor>
</comment>
<keyword evidence="13" id="KW-1185">Reference proteome</keyword>
<dbReference type="GO" id="GO:0004177">
    <property type="term" value="F:aminopeptidase activity"/>
    <property type="evidence" value="ECO:0007669"/>
    <property type="project" value="UniProtKB-KW"/>
</dbReference>
<dbReference type="RefSeq" id="WP_248345854.1">
    <property type="nucleotide sequence ID" value="NZ_AP025592.1"/>
</dbReference>
<evidence type="ECO:0000313" key="12">
    <source>
        <dbReference type="EMBL" id="BDG08668.1"/>
    </source>
</evidence>
<keyword evidence="7" id="KW-0378">Hydrolase</keyword>
<dbReference type="InterPro" id="IPR007865">
    <property type="entry name" value="Aminopep_P_N"/>
</dbReference>
<dbReference type="Pfam" id="PF05195">
    <property type="entry name" value="AMP_N"/>
    <property type="match status" value="1"/>
</dbReference>
<reference evidence="13" key="1">
    <citation type="journal article" date="2022" name="Int. J. Syst. Evol. Microbiol.">
        <title>Anaeromyxobacter oryzae sp. nov., Anaeromyxobacter diazotrophicus sp. nov. and Anaeromyxobacter paludicola sp. nov., isolated from paddy soils.</title>
        <authorList>
            <person name="Itoh H."/>
            <person name="Xu Z."/>
            <person name="Mise K."/>
            <person name="Masuda Y."/>
            <person name="Ushijima N."/>
            <person name="Hayakawa C."/>
            <person name="Shiratori Y."/>
            <person name="Senoo K."/>
        </authorList>
    </citation>
    <scope>NUCLEOTIDE SEQUENCE [LARGE SCALE GENOMIC DNA]</scope>
    <source>
        <strain evidence="13">Red630</strain>
    </source>
</reference>
<dbReference type="InterPro" id="IPR000994">
    <property type="entry name" value="Pept_M24"/>
</dbReference>
<protein>
    <recommendedName>
        <fullName evidence="4">Xaa-Pro aminopeptidase</fullName>
        <ecNumber evidence="4">3.4.11.9</ecNumber>
    </recommendedName>
</protein>
<dbReference type="PANTHER" id="PTHR43226">
    <property type="entry name" value="XAA-PRO AMINOPEPTIDASE 3"/>
    <property type="match status" value="1"/>
</dbReference>
<dbReference type="PANTHER" id="PTHR43226:SF4">
    <property type="entry name" value="XAA-PRO AMINOPEPTIDASE 3"/>
    <property type="match status" value="1"/>
</dbReference>
<dbReference type="SUPFAM" id="SSF55920">
    <property type="entry name" value="Creatinase/aminopeptidase"/>
    <property type="match status" value="1"/>
</dbReference>
<evidence type="ECO:0000256" key="5">
    <source>
        <dbReference type="ARBA" id="ARBA00022670"/>
    </source>
</evidence>
<comment type="similarity">
    <text evidence="3 10">Belongs to the peptidase M24B family.</text>
</comment>
<proteinExistence type="inferred from homology"/>
<evidence type="ECO:0000256" key="10">
    <source>
        <dbReference type="RuleBase" id="RU000590"/>
    </source>
</evidence>
<keyword evidence="6 10" id="KW-0479">Metal-binding</keyword>
<evidence type="ECO:0000313" key="13">
    <source>
        <dbReference type="Proteomes" id="UP001162734"/>
    </source>
</evidence>
<keyword evidence="5" id="KW-0645">Protease</keyword>
<evidence type="ECO:0000259" key="11">
    <source>
        <dbReference type="SMART" id="SM01011"/>
    </source>
</evidence>
<evidence type="ECO:0000256" key="8">
    <source>
        <dbReference type="ARBA" id="ARBA00023049"/>
    </source>
</evidence>
<feature type="domain" description="Aminopeptidase P N-terminal" evidence="11">
    <location>
        <begin position="3"/>
        <end position="148"/>
    </location>
</feature>
<evidence type="ECO:0000256" key="6">
    <source>
        <dbReference type="ARBA" id="ARBA00022723"/>
    </source>
</evidence>
<dbReference type="EMBL" id="AP025592">
    <property type="protein sequence ID" value="BDG08668.1"/>
    <property type="molecule type" value="Genomic_DNA"/>
</dbReference>
<keyword evidence="8" id="KW-0482">Metalloprotease</keyword>
<dbReference type="SUPFAM" id="SSF53092">
    <property type="entry name" value="Creatinase/prolidase N-terminal domain"/>
    <property type="match status" value="1"/>
</dbReference>
<sequence length="448" mass="49559">MDRDLEIFRRRRAAILHRMRALGGGVLLLPAADEKSRNADAEYPFRQDSDFHYATGFDEPQGCALLFAGRCGPEADGEPDRPELVMFVRPRDKEKEIWNGRRAGVEGACELYGADQAFPVAELELRLPALLDKAGPLWFRLGNDATWDARVARALADLRSRARAGAEAPREVKDVGPVMHELRLVKSPEEVARLRRAAEITAEAHMGAMRDGMPGRKESQVQAEIEYAFRRRGGSGPGYGTIVATGENACVLHYRAGETVLKDGELCLVDAGGEYELYTADVTRTFPVSGAFTKPQRALYEVVLQAQLEAMAAVRPGVALESVHDLCVRRLTEGMIRLGLLQGTVEERLEDKGYRRYYMHRTSHWLGLDVHDVGAYFVDGKPRVLAPGMVLTIEPGLYVAPDDAEAPAEYRGMGIRIEDDVLVTPEGMENLTDAVPKTVEEIEAVCVR</sequence>
<keyword evidence="9" id="KW-0464">Manganese</keyword>
<evidence type="ECO:0000256" key="4">
    <source>
        <dbReference type="ARBA" id="ARBA00012574"/>
    </source>
</evidence>
<evidence type="ECO:0000256" key="1">
    <source>
        <dbReference type="ARBA" id="ARBA00001424"/>
    </source>
</evidence>
<evidence type="ECO:0000256" key="7">
    <source>
        <dbReference type="ARBA" id="ARBA00022801"/>
    </source>
</evidence>
<dbReference type="Gene3D" id="3.90.230.10">
    <property type="entry name" value="Creatinase/methionine aminopeptidase superfamily"/>
    <property type="match status" value="1"/>
</dbReference>
<comment type="catalytic activity">
    <reaction evidence="1">
        <text>Release of any N-terminal amino acid, including proline, that is linked to proline, even from a dipeptide or tripeptide.</text>
        <dbReference type="EC" id="3.4.11.9"/>
    </reaction>
</comment>
<evidence type="ECO:0000256" key="9">
    <source>
        <dbReference type="ARBA" id="ARBA00023211"/>
    </source>
</evidence>
<dbReference type="Proteomes" id="UP001162734">
    <property type="component" value="Chromosome"/>
</dbReference>
<evidence type="ECO:0000256" key="3">
    <source>
        <dbReference type="ARBA" id="ARBA00008766"/>
    </source>
</evidence>
<dbReference type="InterPro" id="IPR001131">
    <property type="entry name" value="Peptidase_M24B_aminopep-P_CS"/>
</dbReference>
<evidence type="ECO:0000256" key="2">
    <source>
        <dbReference type="ARBA" id="ARBA00001936"/>
    </source>
</evidence>
<organism evidence="12 13">
    <name type="scientific">Anaeromyxobacter paludicola</name>
    <dbReference type="NCBI Taxonomy" id="2918171"/>
    <lineage>
        <taxon>Bacteria</taxon>
        <taxon>Pseudomonadati</taxon>
        <taxon>Myxococcota</taxon>
        <taxon>Myxococcia</taxon>
        <taxon>Myxococcales</taxon>
        <taxon>Cystobacterineae</taxon>
        <taxon>Anaeromyxobacteraceae</taxon>
        <taxon>Anaeromyxobacter</taxon>
    </lineage>
</organism>
<accession>A0ABN6N9R4</accession>
<dbReference type="InterPro" id="IPR052433">
    <property type="entry name" value="X-Pro_dipept-like"/>
</dbReference>
<dbReference type="SMART" id="SM01011">
    <property type="entry name" value="AMP_N"/>
    <property type="match status" value="1"/>
</dbReference>
<keyword evidence="12" id="KW-0031">Aminopeptidase</keyword>
<dbReference type="EC" id="3.4.11.9" evidence="4"/>
<dbReference type="InterPro" id="IPR029149">
    <property type="entry name" value="Creatin/AminoP/Spt16_N"/>
</dbReference>